<name>A0A382XYU5_9ZZZZ</name>
<gene>
    <name evidence="4" type="ORF">METZ01_LOCUS428938</name>
</gene>
<dbReference type="PRINTS" id="PR01011">
    <property type="entry name" value="GLUTPROXDASE"/>
</dbReference>
<dbReference type="PANTHER" id="PTHR11592">
    <property type="entry name" value="GLUTATHIONE PEROXIDASE"/>
    <property type="match status" value="1"/>
</dbReference>
<dbReference type="GO" id="GO:0004601">
    <property type="term" value="F:peroxidase activity"/>
    <property type="evidence" value="ECO:0007669"/>
    <property type="project" value="UniProtKB-KW"/>
</dbReference>
<evidence type="ECO:0000256" key="2">
    <source>
        <dbReference type="ARBA" id="ARBA00022559"/>
    </source>
</evidence>
<dbReference type="CDD" id="cd00340">
    <property type="entry name" value="GSH_Peroxidase"/>
    <property type="match status" value="1"/>
</dbReference>
<dbReference type="SUPFAM" id="SSF52833">
    <property type="entry name" value="Thioredoxin-like"/>
    <property type="match status" value="1"/>
</dbReference>
<proteinExistence type="inferred from homology"/>
<evidence type="ECO:0008006" key="5">
    <source>
        <dbReference type="Google" id="ProtNLM"/>
    </source>
</evidence>
<accession>A0A382XYU5</accession>
<sequence length="189" mass="21722">MEVYGISIKKIRGERVEISKYKGKTILIVNVASRCGFTPQYKGLQVLNQKYKNKGLCILAFPCNDFAGQESGSEDEIFEFCDHKYGVTFDIFEKIKIRGSSQHHLYNYLEALLSPVVRPKHLKAKLFQGFTSLMFWLKEGRPPQAGEVQWNFHKFIIGRKGLLAGHFSSDYDPLDPQIIACIERELEEQ</sequence>
<dbReference type="InterPro" id="IPR029759">
    <property type="entry name" value="GPX_AS"/>
</dbReference>
<evidence type="ECO:0000256" key="1">
    <source>
        <dbReference type="ARBA" id="ARBA00006926"/>
    </source>
</evidence>
<dbReference type="PROSITE" id="PS51355">
    <property type="entry name" value="GLUTATHIONE_PEROXID_3"/>
    <property type="match status" value="1"/>
</dbReference>
<dbReference type="PIRSF" id="PIRSF000303">
    <property type="entry name" value="Glutathion_perox"/>
    <property type="match status" value="1"/>
</dbReference>
<dbReference type="InterPro" id="IPR000889">
    <property type="entry name" value="Glutathione_peroxidase"/>
</dbReference>
<dbReference type="Pfam" id="PF00255">
    <property type="entry name" value="GSHPx"/>
    <property type="match status" value="1"/>
</dbReference>
<evidence type="ECO:0000313" key="4">
    <source>
        <dbReference type="EMBL" id="SVD76084.1"/>
    </source>
</evidence>
<organism evidence="4">
    <name type="scientific">marine metagenome</name>
    <dbReference type="NCBI Taxonomy" id="408172"/>
    <lineage>
        <taxon>unclassified sequences</taxon>
        <taxon>metagenomes</taxon>
        <taxon>ecological metagenomes</taxon>
    </lineage>
</organism>
<evidence type="ECO:0000256" key="3">
    <source>
        <dbReference type="ARBA" id="ARBA00023002"/>
    </source>
</evidence>
<protein>
    <recommendedName>
        <fullName evidence="5">Glutathione peroxidase</fullName>
    </recommendedName>
</protein>
<dbReference type="Gene3D" id="3.40.30.10">
    <property type="entry name" value="Glutaredoxin"/>
    <property type="match status" value="1"/>
</dbReference>
<keyword evidence="2" id="KW-0575">Peroxidase</keyword>
<dbReference type="EMBL" id="UINC01171494">
    <property type="protein sequence ID" value="SVD76084.1"/>
    <property type="molecule type" value="Genomic_DNA"/>
</dbReference>
<dbReference type="InterPro" id="IPR036249">
    <property type="entry name" value="Thioredoxin-like_sf"/>
</dbReference>
<comment type="similarity">
    <text evidence="1">Belongs to the glutathione peroxidase family.</text>
</comment>
<dbReference type="PANTHER" id="PTHR11592:SF78">
    <property type="entry name" value="GLUTATHIONE PEROXIDASE"/>
    <property type="match status" value="1"/>
</dbReference>
<reference evidence="4" key="1">
    <citation type="submission" date="2018-05" db="EMBL/GenBank/DDBJ databases">
        <authorList>
            <person name="Lanie J.A."/>
            <person name="Ng W.-L."/>
            <person name="Kazmierczak K.M."/>
            <person name="Andrzejewski T.M."/>
            <person name="Davidsen T.M."/>
            <person name="Wayne K.J."/>
            <person name="Tettelin H."/>
            <person name="Glass J.I."/>
            <person name="Rusch D."/>
            <person name="Podicherti R."/>
            <person name="Tsui H.-C.T."/>
            <person name="Winkler M.E."/>
        </authorList>
    </citation>
    <scope>NUCLEOTIDE SEQUENCE</scope>
</reference>
<dbReference type="GO" id="GO:0034599">
    <property type="term" value="P:cellular response to oxidative stress"/>
    <property type="evidence" value="ECO:0007669"/>
    <property type="project" value="TreeGrafter"/>
</dbReference>
<keyword evidence="3" id="KW-0560">Oxidoreductase</keyword>
<dbReference type="AlphaFoldDB" id="A0A382XYU5"/>
<dbReference type="PROSITE" id="PS00460">
    <property type="entry name" value="GLUTATHIONE_PEROXID_1"/>
    <property type="match status" value="1"/>
</dbReference>